<name>A0ABP0H3G4_CLALP</name>
<feature type="chain" id="PRO_5047202411" description="Secreted protein" evidence="1">
    <location>
        <begin position="24"/>
        <end position="176"/>
    </location>
</feature>
<evidence type="ECO:0000313" key="3">
    <source>
        <dbReference type="Proteomes" id="UP001642483"/>
    </source>
</evidence>
<dbReference type="EMBL" id="CAWYQH010000174">
    <property type="protein sequence ID" value="CAK8698541.1"/>
    <property type="molecule type" value="Genomic_DNA"/>
</dbReference>
<accession>A0ABP0H3G4</accession>
<gene>
    <name evidence="2" type="ORF">CVLEPA_LOCUS31975</name>
</gene>
<reference evidence="2 3" key="1">
    <citation type="submission" date="2024-02" db="EMBL/GenBank/DDBJ databases">
        <authorList>
            <person name="Daric V."/>
            <person name="Darras S."/>
        </authorList>
    </citation>
    <scope>NUCLEOTIDE SEQUENCE [LARGE SCALE GENOMIC DNA]</scope>
</reference>
<evidence type="ECO:0000256" key="1">
    <source>
        <dbReference type="SAM" id="SignalP"/>
    </source>
</evidence>
<proteinExistence type="predicted"/>
<evidence type="ECO:0000313" key="2">
    <source>
        <dbReference type="EMBL" id="CAK8698541.1"/>
    </source>
</evidence>
<dbReference type="Proteomes" id="UP001642483">
    <property type="component" value="Unassembled WGS sequence"/>
</dbReference>
<organism evidence="2 3">
    <name type="scientific">Clavelina lepadiformis</name>
    <name type="common">Light-bulb sea squirt</name>
    <name type="synonym">Ascidia lepadiformis</name>
    <dbReference type="NCBI Taxonomy" id="159417"/>
    <lineage>
        <taxon>Eukaryota</taxon>
        <taxon>Metazoa</taxon>
        <taxon>Chordata</taxon>
        <taxon>Tunicata</taxon>
        <taxon>Ascidiacea</taxon>
        <taxon>Aplousobranchia</taxon>
        <taxon>Clavelinidae</taxon>
        <taxon>Clavelina</taxon>
    </lineage>
</organism>
<sequence>METTRRTFLFTCCILYVMGIVQPQDIFGYPDHSKMLMQRLAILMVSDYNIISTSNSQLYTITYGHNSFQCKNADQSQCRLTLVLMPTNCKRTTSWLQQPIKTSGQCTVIDGESKTCSGEVDLNRGVISAPLKCKGEENDLGSLIAQLETNENIPNPKKKYLGWGWGQSDGNPHPWK</sequence>
<keyword evidence="1" id="KW-0732">Signal</keyword>
<comment type="caution">
    <text evidence="2">The sequence shown here is derived from an EMBL/GenBank/DDBJ whole genome shotgun (WGS) entry which is preliminary data.</text>
</comment>
<protein>
    <recommendedName>
        <fullName evidence="4">Secreted protein</fullName>
    </recommendedName>
</protein>
<feature type="signal peptide" evidence="1">
    <location>
        <begin position="1"/>
        <end position="23"/>
    </location>
</feature>
<keyword evidence="3" id="KW-1185">Reference proteome</keyword>
<evidence type="ECO:0008006" key="4">
    <source>
        <dbReference type="Google" id="ProtNLM"/>
    </source>
</evidence>